<dbReference type="InterPro" id="IPR011051">
    <property type="entry name" value="RmlC_Cupin_sf"/>
</dbReference>
<dbReference type="SUPFAM" id="SSF46689">
    <property type="entry name" value="Homeodomain-like"/>
    <property type="match status" value="1"/>
</dbReference>
<dbReference type="SUPFAM" id="SSF51182">
    <property type="entry name" value="RmlC-like cupins"/>
    <property type="match status" value="1"/>
</dbReference>
<name>A0ABW3TQI8_9MICO</name>
<gene>
    <name evidence="5" type="ORF">ACFQ3U_11805</name>
</gene>
<evidence type="ECO:0000313" key="6">
    <source>
        <dbReference type="Proteomes" id="UP001597181"/>
    </source>
</evidence>
<evidence type="ECO:0000313" key="5">
    <source>
        <dbReference type="EMBL" id="MFD1202577.1"/>
    </source>
</evidence>
<reference evidence="6" key="1">
    <citation type="journal article" date="2019" name="Int. J. Syst. Evol. Microbiol.">
        <title>The Global Catalogue of Microorganisms (GCM) 10K type strain sequencing project: providing services to taxonomists for standard genome sequencing and annotation.</title>
        <authorList>
            <consortium name="The Broad Institute Genomics Platform"/>
            <consortium name="The Broad Institute Genome Sequencing Center for Infectious Disease"/>
            <person name="Wu L."/>
            <person name="Ma J."/>
        </authorList>
    </citation>
    <scope>NUCLEOTIDE SEQUENCE [LARGE SCALE GENOMIC DNA]</scope>
    <source>
        <strain evidence="6">CCUG 50213</strain>
    </source>
</reference>
<dbReference type="PANTHER" id="PTHR11019:SF199">
    <property type="entry name" value="HTH-TYPE TRANSCRIPTIONAL REGULATOR NIMR"/>
    <property type="match status" value="1"/>
</dbReference>
<evidence type="ECO:0000256" key="2">
    <source>
        <dbReference type="ARBA" id="ARBA00023125"/>
    </source>
</evidence>
<evidence type="ECO:0000259" key="4">
    <source>
        <dbReference type="PROSITE" id="PS01124"/>
    </source>
</evidence>
<dbReference type="PROSITE" id="PS01124">
    <property type="entry name" value="HTH_ARAC_FAMILY_2"/>
    <property type="match status" value="1"/>
</dbReference>
<dbReference type="PROSITE" id="PS00041">
    <property type="entry name" value="HTH_ARAC_FAMILY_1"/>
    <property type="match status" value="1"/>
</dbReference>
<dbReference type="Gene3D" id="1.10.10.60">
    <property type="entry name" value="Homeodomain-like"/>
    <property type="match status" value="1"/>
</dbReference>
<dbReference type="InterPro" id="IPR018062">
    <property type="entry name" value="HTH_AraC-typ_CS"/>
</dbReference>
<dbReference type="InterPro" id="IPR009057">
    <property type="entry name" value="Homeodomain-like_sf"/>
</dbReference>
<evidence type="ECO:0000256" key="3">
    <source>
        <dbReference type="ARBA" id="ARBA00023163"/>
    </source>
</evidence>
<keyword evidence="2" id="KW-0238">DNA-binding</keyword>
<dbReference type="Proteomes" id="UP001597181">
    <property type="component" value="Unassembled WGS sequence"/>
</dbReference>
<dbReference type="RefSeq" id="WP_343960553.1">
    <property type="nucleotide sequence ID" value="NZ_BAAAKZ010000008.1"/>
</dbReference>
<dbReference type="SMART" id="SM00342">
    <property type="entry name" value="HTH_ARAC"/>
    <property type="match status" value="1"/>
</dbReference>
<dbReference type="PANTHER" id="PTHR11019">
    <property type="entry name" value="HTH-TYPE TRANSCRIPTIONAL REGULATOR NIMR"/>
    <property type="match status" value="1"/>
</dbReference>
<keyword evidence="6" id="KW-1185">Reference proteome</keyword>
<keyword evidence="3" id="KW-0804">Transcription</keyword>
<comment type="caution">
    <text evidence="5">The sequence shown here is derived from an EMBL/GenBank/DDBJ whole genome shotgun (WGS) entry which is preliminary data.</text>
</comment>
<organism evidence="5 6">
    <name type="scientific">Leucobacter albus</name>
    <dbReference type="NCBI Taxonomy" id="272210"/>
    <lineage>
        <taxon>Bacteria</taxon>
        <taxon>Bacillati</taxon>
        <taxon>Actinomycetota</taxon>
        <taxon>Actinomycetes</taxon>
        <taxon>Micrococcales</taxon>
        <taxon>Microbacteriaceae</taxon>
        <taxon>Leucobacter</taxon>
    </lineage>
</organism>
<dbReference type="InterPro" id="IPR018060">
    <property type="entry name" value="HTH_AraC"/>
</dbReference>
<keyword evidence="1" id="KW-0805">Transcription regulation</keyword>
<evidence type="ECO:0000256" key="1">
    <source>
        <dbReference type="ARBA" id="ARBA00023015"/>
    </source>
</evidence>
<protein>
    <submittedName>
        <fullName evidence="5">AraC family transcriptional regulator</fullName>
    </submittedName>
</protein>
<dbReference type="Pfam" id="PF12833">
    <property type="entry name" value="HTH_18"/>
    <property type="match status" value="1"/>
</dbReference>
<accession>A0ABW3TQI8</accession>
<feature type="domain" description="HTH araC/xylS-type" evidence="4">
    <location>
        <begin position="159"/>
        <end position="256"/>
    </location>
</feature>
<dbReference type="EMBL" id="JBHTLY010000005">
    <property type="protein sequence ID" value="MFD1202577.1"/>
    <property type="molecule type" value="Genomic_DNA"/>
</dbReference>
<proteinExistence type="predicted"/>
<sequence>MPPPETMIVPRVPPGFLLTTIDYNVSNSTQWEEHAHRQHELLWSEGGIVTLEAGGRVWSIPPALGVWVPADVPHTASTIGAARVRATYFSEIDEHLGLLPAEVTGIAISDALRVLLMHNLQANIAAAARLRLQRVILDLLAPAPTTSFDLSMPASTHLRVIADEVLADPADKRTTASWASALGMHERTLARQFESETGITFTQWRILARLQVAIRELINGEPVVSISRRLGYRNPSTFIEHFRTLTGQTPAEYARGRPPVSECA</sequence>